<dbReference type="EMBL" id="CAJOBC010003078">
    <property type="protein sequence ID" value="CAF3765856.1"/>
    <property type="molecule type" value="Genomic_DNA"/>
</dbReference>
<dbReference type="Gene3D" id="4.10.1000.40">
    <property type="match status" value="3"/>
</dbReference>
<keyword evidence="4" id="KW-0067">ATP-binding</keyword>
<dbReference type="InterPro" id="IPR011545">
    <property type="entry name" value="DEAD/DEAH_box_helicase_dom"/>
</dbReference>
<comment type="caution">
    <text evidence="9">The sequence shown here is derived from an EMBL/GenBank/DDBJ whole genome shotgun (WGS) entry which is preliminary data.</text>
</comment>
<dbReference type="EMBL" id="CAJNOQ010003079">
    <property type="protein sequence ID" value="CAF0994165.1"/>
    <property type="molecule type" value="Genomic_DNA"/>
</dbReference>
<dbReference type="OrthoDB" id="10006343at2759"/>
<name>A0A814GDM7_9BILA</name>
<dbReference type="SUPFAM" id="SSF52540">
    <property type="entry name" value="P-loop containing nucleoside triphosphate hydrolases"/>
    <property type="match status" value="1"/>
</dbReference>
<evidence type="ECO:0008006" key="12">
    <source>
        <dbReference type="Google" id="ProtNLM"/>
    </source>
</evidence>
<protein>
    <recommendedName>
        <fullName evidence="12">RNA helicase</fullName>
    </recommendedName>
</protein>
<feature type="domain" description="Helicase C-terminal" evidence="8">
    <location>
        <begin position="609"/>
        <end position="775"/>
    </location>
</feature>
<dbReference type="Proteomes" id="UP000681722">
    <property type="component" value="Unassembled WGS sequence"/>
</dbReference>
<keyword evidence="1" id="KW-0547">Nucleotide-binding</keyword>
<sequence>MSSSSCQCGNQCTDKNCIFTDPQRSSRGVNPKVGMYNEKCKSPIHTKPTHIDDTNDNDDEGSDGSQQSSRSVLSVRRDEPISRIPCSNGLNCERIGCRFDHPSSIVRMPSRSRDKSTVRHWAKNEILPNSTLSNKQNDNDGDNDTRTVDCHTTSAHGDDSINSLTSDVRNIRLTSTSSSPDNLRSSQKAPCRNGLKCFNSFCKFNHPSGWNACERGAKCKDFDCQANHPFDRKKRCRKSGACMRRKCDFLHPVKLSDKCQDGIACRFWKCEKWHPGGRPKDCSFGKQCYNTACQSVHPSDRRLCPHNGECTEINCQLDHPKSRAIPCTEASSCDNYFCQLLHPDDWDPCEKGSECENPMCPHTCHPLNWILRQQQIQSDAEQHSQSCSILKSVEQRNIEREKVQLPILAAKDEFCQQLEKERVLFVTAETGSGKSTQLPQYAAEYFGGLVICTQPRVITAMSLARRVADEYDGSSVGKSVGYRVGQSSVGKERNRVPGTDILFMTDAIFIQESQDDDQVNNVRVLIIDEAHERSLNTDIVLGIAKLLLNARPTDFYVVIASATVDPTKFLEFFQQTNVHVLEVPGRIYDVSLEYIPCKDGPLLQHAVSTTQKLYDKHQGHTLVFLPGQRQIEDAIQLFNQRIPDNCVALPLYSALSLEEQDRVLQFDEDPDGIRRMVVFCTNIAETSLTIKNTCLIIDSGLVKQPRFDHENRLTVIETVQISRSSADQRKGRAGRTAQGHCVRLYYENDLIRPDIEPEILRASLDRAVLQLIYLELKPQEFPLIDQPEHTVIEASLELLKDLSCIDDEHITKRGKLFAKLGLDPRYSAFLLDTYLERAEILELAVTIVAILAAPGPLFLVGGLTDEEKQIVQNRIADGAKQHDSDLFHFVSIYKKWHIAGALDPECVTQQQNSEYCRKCLQGLDRDDQRFALATQPWVIIECK</sequence>
<keyword evidence="3" id="KW-0347">Helicase</keyword>
<feature type="compositionally biased region" description="Polar residues" evidence="6">
    <location>
        <begin position="127"/>
        <end position="136"/>
    </location>
</feature>
<evidence type="ECO:0000256" key="6">
    <source>
        <dbReference type="SAM" id="MobiDB-lite"/>
    </source>
</evidence>
<dbReference type="GO" id="GO:0004386">
    <property type="term" value="F:helicase activity"/>
    <property type="evidence" value="ECO:0007669"/>
    <property type="project" value="UniProtKB-KW"/>
</dbReference>
<feature type="region of interest" description="Disordered" evidence="6">
    <location>
        <begin position="103"/>
        <end position="154"/>
    </location>
</feature>
<proteinExistence type="inferred from homology"/>
<accession>A0A814GDM7</accession>
<dbReference type="GO" id="GO:0005524">
    <property type="term" value="F:ATP binding"/>
    <property type="evidence" value="ECO:0007669"/>
    <property type="project" value="UniProtKB-KW"/>
</dbReference>
<dbReference type="PANTHER" id="PTHR18934:SF91">
    <property type="entry name" value="PRE-MRNA-SPLICING FACTOR ATP-DEPENDENT RNA HELICASE PRP16"/>
    <property type="match status" value="1"/>
</dbReference>
<dbReference type="PANTHER" id="PTHR18934">
    <property type="entry name" value="ATP-DEPENDENT RNA HELICASE"/>
    <property type="match status" value="1"/>
</dbReference>
<dbReference type="PROSITE" id="PS51192">
    <property type="entry name" value="HELICASE_ATP_BIND_1"/>
    <property type="match status" value="1"/>
</dbReference>
<dbReference type="SMART" id="SM00487">
    <property type="entry name" value="DEXDc"/>
    <property type="match status" value="1"/>
</dbReference>
<gene>
    <name evidence="9" type="ORF">GPM918_LOCUS13409</name>
    <name evidence="10" type="ORF">SRO942_LOCUS13407</name>
</gene>
<evidence type="ECO:0000313" key="11">
    <source>
        <dbReference type="Proteomes" id="UP000663829"/>
    </source>
</evidence>
<evidence type="ECO:0000256" key="3">
    <source>
        <dbReference type="ARBA" id="ARBA00022806"/>
    </source>
</evidence>
<dbReference type="SMART" id="SM00490">
    <property type="entry name" value="HELICc"/>
    <property type="match status" value="1"/>
</dbReference>
<keyword evidence="2" id="KW-0378">Hydrolase</keyword>
<evidence type="ECO:0000259" key="8">
    <source>
        <dbReference type="PROSITE" id="PS51194"/>
    </source>
</evidence>
<evidence type="ECO:0000313" key="10">
    <source>
        <dbReference type="EMBL" id="CAF3765856.1"/>
    </source>
</evidence>
<dbReference type="GO" id="GO:0016787">
    <property type="term" value="F:hydrolase activity"/>
    <property type="evidence" value="ECO:0007669"/>
    <property type="project" value="UniProtKB-KW"/>
</dbReference>
<dbReference type="CDD" id="cd17917">
    <property type="entry name" value="DEXHc_RHA-like"/>
    <property type="match status" value="1"/>
</dbReference>
<evidence type="ECO:0000313" key="9">
    <source>
        <dbReference type="EMBL" id="CAF0994165.1"/>
    </source>
</evidence>
<dbReference type="InterPro" id="IPR014001">
    <property type="entry name" value="Helicase_ATP-bd"/>
</dbReference>
<evidence type="ECO:0000256" key="4">
    <source>
        <dbReference type="ARBA" id="ARBA00022840"/>
    </source>
</evidence>
<dbReference type="AlphaFoldDB" id="A0A814GDM7"/>
<dbReference type="Pfam" id="PF00270">
    <property type="entry name" value="DEAD"/>
    <property type="match status" value="1"/>
</dbReference>
<organism evidence="9 11">
    <name type="scientific">Didymodactylos carnosus</name>
    <dbReference type="NCBI Taxonomy" id="1234261"/>
    <lineage>
        <taxon>Eukaryota</taxon>
        <taxon>Metazoa</taxon>
        <taxon>Spiralia</taxon>
        <taxon>Gnathifera</taxon>
        <taxon>Rotifera</taxon>
        <taxon>Eurotatoria</taxon>
        <taxon>Bdelloidea</taxon>
        <taxon>Philodinida</taxon>
        <taxon>Philodinidae</taxon>
        <taxon>Didymodactylos</taxon>
    </lineage>
</organism>
<comment type="similarity">
    <text evidence="5">Belongs to the DEAD box helicase family. DEAH subfamily. PRP16 sub-subfamily.</text>
</comment>
<dbReference type="InterPro" id="IPR027417">
    <property type="entry name" value="P-loop_NTPase"/>
</dbReference>
<dbReference type="CDD" id="cd18791">
    <property type="entry name" value="SF2_C_RHA"/>
    <property type="match status" value="1"/>
</dbReference>
<dbReference type="InterPro" id="IPR001650">
    <property type="entry name" value="Helicase_C-like"/>
</dbReference>
<dbReference type="PROSITE" id="PS51194">
    <property type="entry name" value="HELICASE_CTER"/>
    <property type="match status" value="1"/>
</dbReference>
<feature type="domain" description="Helicase ATP-binding" evidence="7">
    <location>
        <begin position="415"/>
        <end position="582"/>
    </location>
</feature>
<dbReference type="Proteomes" id="UP000663829">
    <property type="component" value="Unassembled WGS sequence"/>
</dbReference>
<feature type="region of interest" description="Disordered" evidence="6">
    <location>
        <begin position="23"/>
        <end position="77"/>
    </location>
</feature>
<keyword evidence="11" id="KW-1185">Reference proteome</keyword>
<evidence type="ECO:0000256" key="2">
    <source>
        <dbReference type="ARBA" id="ARBA00022801"/>
    </source>
</evidence>
<dbReference type="Gene3D" id="1.20.120.1080">
    <property type="match status" value="1"/>
</dbReference>
<dbReference type="SMART" id="SM00847">
    <property type="entry name" value="HA2"/>
    <property type="match status" value="1"/>
</dbReference>
<reference evidence="9" key="1">
    <citation type="submission" date="2021-02" db="EMBL/GenBank/DDBJ databases">
        <authorList>
            <person name="Nowell W R."/>
        </authorList>
    </citation>
    <scope>NUCLEOTIDE SEQUENCE</scope>
</reference>
<feature type="compositionally biased region" description="Low complexity" evidence="6">
    <location>
        <begin position="63"/>
        <end position="74"/>
    </location>
</feature>
<dbReference type="InterPro" id="IPR007502">
    <property type="entry name" value="Helicase-assoc_dom"/>
</dbReference>
<dbReference type="Gene3D" id="3.40.50.300">
    <property type="entry name" value="P-loop containing nucleotide triphosphate hydrolases"/>
    <property type="match status" value="2"/>
</dbReference>
<dbReference type="Pfam" id="PF00271">
    <property type="entry name" value="Helicase_C"/>
    <property type="match status" value="1"/>
</dbReference>
<dbReference type="GO" id="GO:0003723">
    <property type="term" value="F:RNA binding"/>
    <property type="evidence" value="ECO:0007669"/>
    <property type="project" value="TreeGrafter"/>
</dbReference>
<evidence type="ECO:0000259" key="7">
    <source>
        <dbReference type="PROSITE" id="PS51192"/>
    </source>
</evidence>
<evidence type="ECO:0000256" key="5">
    <source>
        <dbReference type="ARBA" id="ARBA00038040"/>
    </source>
</evidence>
<evidence type="ECO:0000256" key="1">
    <source>
        <dbReference type="ARBA" id="ARBA00022741"/>
    </source>
</evidence>